<comment type="similarity">
    <text evidence="1">Belongs to the universal stress protein A family.</text>
</comment>
<evidence type="ECO:0000256" key="2">
    <source>
        <dbReference type="SAM" id="MobiDB-lite"/>
    </source>
</evidence>
<accession>A0A934NAQ4</accession>
<dbReference type="InterPro" id="IPR006016">
    <property type="entry name" value="UspA"/>
</dbReference>
<feature type="region of interest" description="Disordered" evidence="2">
    <location>
        <begin position="1"/>
        <end position="25"/>
    </location>
</feature>
<reference evidence="4" key="1">
    <citation type="submission" date="2020-10" db="EMBL/GenBank/DDBJ databases">
        <title>Ca. Dormibacterota MAGs.</title>
        <authorList>
            <person name="Montgomery K."/>
        </authorList>
    </citation>
    <scope>NUCLEOTIDE SEQUENCE [LARGE SCALE GENOMIC DNA]</scope>
    <source>
        <strain evidence="4">SC8812_S17_10</strain>
    </source>
</reference>
<dbReference type="Gene3D" id="3.40.50.620">
    <property type="entry name" value="HUPs"/>
    <property type="match status" value="1"/>
</dbReference>
<dbReference type="PRINTS" id="PR01438">
    <property type="entry name" value="UNVRSLSTRESS"/>
</dbReference>
<dbReference type="EMBL" id="JAEKNR010000180">
    <property type="protein sequence ID" value="MBJ7600019.1"/>
    <property type="molecule type" value="Genomic_DNA"/>
</dbReference>
<evidence type="ECO:0000259" key="3">
    <source>
        <dbReference type="Pfam" id="PF00582"/>
    </source>
</evidence>
<name>A0A934NAQ4_9BACT</name>
<dbReference type="InterPro" id="IPR006015">
    <property type="entry name" value="Universal_stress_UspA"/>
</dbReference>
<dbReference type="CDD" id="cd00293">
    <property type="entry name" value="USP-like"/>
    <property type="match status" value="1"/>
</dbReference>
<proteinExistence type="inferred from homology"/>
<evidence type="ECO:0000313" key="5">
    <source>
        <dbReference type="Proteomes" id="UP000612893"/>
    </source>
</evidence>
<dbReference type="Proteomes" id="UP000612893">
    <property type="component" value="Unassembled WGS sequence"/>
</dbReference>
<feature type="domain" description="UspA" evidence="3">
    <location>
        <begin position="29"/>
        <end position="163"/>
    </location>
</feature>
<dbReference type="SUPFAM" id="SSF52402">
    <property type="entry name" value="Adenine nucleotide alpha hydrolases-like"/>
    <property type="match status" value="1"/>
</dbReference>
<organism evidence="4 5">
    <name type="scientific">Candidatus Nephthysia bennettiae</name>
    <dbReference type="NCBI Taxonomy" id="3127016"/>
    <lineage>
        <taxon>Bacteria</taxon>
        <taxon>Bacillati</taxon>
        <taxon>Candidatus Dormiibacterota</taxon>
        <taxon>Candidatus Dormibacteria</taxon>
        <taxon>Candidatus Dormibacterales</taxon>
        <taxon>Candidatus Dormibacteraceae</taxon>
        <taxon>Candidatus Nephthysia</taxon>
    </lineage>
</organism>
<sequence>MARQNLDKEEPDDRDSNQASGGRSGRFRHSAAALEWAIQFAHQIGAEIVAVFAILPTSSVEYVGPAALGPLPTVPSELDPAWRSTVTQEFEQEWCRKVRDSEIPHQMIVEEGLAAMALAGVAERMDAYLIVVGRTGKGGIAELLLGSVAHDLAQQCKRPVLLVSAS</sequence>
<dbReference type="RefSeq" id="WP_338203692.1">
    <property type="nucleotide sequence ID" value="NZ_JAEKNR010000180.1"/>
</dbReference>
<protein>
    <submittedName>
        <fullName evidence="4">Universal stress protein</fullName>
    </submittedName>
</protein>
<dbReference type="AlphaFoldDB" id="A0A934NAQ4"/>
<keyword evidence="5" id="KW-1185">Reference proteome</keyword>
<evidence type="ECO:0000256" key="1">
    <source>
        <dbReference type="ARBA" id="ARBA00008791"/>
    </source>
</evidence>
<dbReference type="InterPro" id="IPR014729">
    <property type="entry name" value="Rossmann-like_a/b/a_fold"/>
</dbReference>
<dbReference type="PANTHER" id="PTHR46268:SF6">
    <property type="entry name" value="UNIVERSAL STRESS PROTEIN UP12"/>
    <property type="match status" value="1"/>
</dbReference>
<evidence type="ECO:0000313" key="4">
    <source>
        <dbReference type="EMBL" id="MBJ7600019.1"/>
    </source>
</evidence>
<dbReference type="PANTHER" id="PTHR46268">
    <property type="entry name" value="STRESS RESPONSE PROTEIN NHAX"/>
    <property type="match status" value="1"/>
</dbReference>
<comment type="caution">
    <text evidence="4">The sequence shown here is derived from an EMBL/GenBank/DDBJ whole genome shotgun (WGS) entry which is preliminary data.</text>
</comment>
<gene>
    <name evidence="4" type="ORF">JF922_18320</name>
</gene>
<dbReference type="Pfam" id="PF00582">
    <property type="entry name" value="Usp"/>
    <property type="match status" value="1"/>
</dbReference>